<comment type="caution">
    <text evidence="1">The sequence shown here is derived from an EMBL/GenBank/DDBJ whole genome shotgun (WGS) entry which is preliminary data.</text>
</comment>
<evidence type="ECO:0000313" key="1">
    <source>
        <dbReference type="EMBL" id="MEZ8084192.1"/>
    </source>
</evidence>
<evidence type="ECO:0000313" key="2">
    <source>
        <dbReference type="Proteomes" id="UP001569154"/>
    </source>
</evidence>
<dbReference type="Pfam" id="PF20383">
    <property type="entry name" value="DUF6678"/>
    <property type="match status" value="1"/>
</dbReference>
<accession>A0ABV4LBT6</accession>
<name>A0ABV4LBT6_9GAMM</name>
<gene>
    <name evidence="1" type="ORF">ACED35_24090</name>
</gene>
<dbReference type="EMBL" id="JBGONM010000123">
    <property type="protein sequence ID" value="MEZ8084192.1"/>
    <property type="molecule type" value="Genomic_DNA"/>
</dbReference>
<proteinExistence type="predicted"/>
<organism evidence="1 2">
    <name type="scientific">Enterovibrio norvegicus</name>
    <dbReference type="NCBI Taxonomy" id="188144"/>
    <lineage>
        <taxon>Bacteria</taxon>
        <taxon>Pseudomonadati</taxon>
        <taxon>Pseudomonadota</taxon>
        <taxon>Gammaproteobacteria</taxon>
        <taxon>Vibrionales</taxon>
        <taxon>Vibrionaceae</taxon>
        <taxon>Enterovibrio</taxon>
    </lineage>
</organism>
<protein>
    <submittedName>
        <fullName evidence="1">DUF6678 family protein</fullName>
    </submittedName>
</protein>
<keyword evidence="2" id="KW-1185">Reference proteome</keyword>
<dbReference type="Proteomes" id="UP001569154">
    <property type="component" value="Unassembled WGS sequence"/>
</dbReference>
<sequence length="132" mass="15027">MKSFVAENNFIPVMNNTKWNELFDLLNQVDDLISFRVSYVDQTTWPEPDSSFTYTSELAQIWGNFLAIEFIDISAKISHLQGALLKPVAVDHIDKIINICNSKLAKFSITDDGIRIYGYLRHGLGANVHNYT</sequence>
<dbReference type="RefSeq" id="WP_371735084.1">
    <property type="nucleotide sequence ID" value="NZ_JBGONM010000123.1"/>
</dbReference>
<reference evidence="1 2" key="1">
    <citation type="submission" date="2024-06" db="EMBL/GenBank/DDBJ databases">
        <authorList>
            <person name="Steensen K."/>
            <person name="Seneca J."/>
            <person name="Bartlau N."/>
            <person name="Yu A.X."/>
            <person name="Polz M.F."/>
        </authorList>
    </citation>
    <scope>NUCLEOTIDE SEQUENCE [LARGE SCALE GENOMIC DNA]</scope>
    <source>
        <strain evidence="1 2">1F260</strain>
    </source>
</reference>
<dbReference type="InterPro" id="IPR046500">
    <property type="entry name" value="DUF6678"/>
</dbReference>